<sequence length="396" mass="41841">MKSLFPILTLVSLSRLALAANFTLLRDSSGNGFFDDWTFYGNYDNTTSGDVNYVNQAQSTNLAFVNSAGRAIIKVDNTSFVPYNQKRNSVRIGSKDYYTFGSVWVFDIAHIPYGCSVWPSVWSSAFIWPDQGEIDIVEGINKMTANQMALHASAGCNAATGTNAINQPSITNCNATSKSGCTVPEKQPNSYGESFASAGGGVWATQFDVSGIYIWFWSRANVPKSITTATNSIDISSWGNPSAAFPSSSCNIPQIFGPQQLIVDITLCGAWAGMSSLFGPSCAPSGNQTDPNLCYITDVINNGTSDYATAYFEFNSIRTYGVNTSVLVSFDGTPESGSNSSTGSSSGSSSSSGTSNSSGASSGSTQGSSARVNLMVTPRGLYAGMAAATFLSWLVL</sequence>
<dbReference type="Proteomes" id="UP001055072">
    <property type="component" value="Unassembled WGS sequence"/>
</dbReference>
<comment type="caution">
    <text evidence="1">The sequence shown here is derived from an EMBL/GenBank/DDBJ whole genome shotgun (WGS) entry which is preliminary data.</text>
</comment>
<accession>A0ACB8UE38</accession>
<organism evidence="1 2">
    <name type="scientific">Irpex rosettiformis</name>
    <dbReference type="NCBI Taxonomy" id="378272"/>
    <lineage>
        <taxon>Eukaryota</taxon>
        <taxon>Fungi</taxon>
        <taxon>Dikarya</taxon>
        <taxon>Basidiomycota</taxon>
        <taxon>Agaricomycotina</taxon>
        <taxon>Agaricomycetes</taxon>
        <taxon>Polyporales</taxon>
        <taxon>Irpicaceae</taxon>
        <taxon>Irpex</taxon>
    </lineage>
</organism>
<keyword evidence="2" id="KW-1185">Reference proteome</keyword>
<reference evidence="1" key="1">
    <citation type="journal article" date="2021" name="Environ. Microbiol.">
        <title>Gene family expansions and transcriptome signatures uncover fungal adaptations to wood decay.</title>
        <authorList>
            <person name="Hage H."/>
            <person name="Miyauchi S."/>
            <person name="Viragh M."/>
            <person name="Drula E."/>
            <person name="Min B."/>
            <person name="Chaduli D."/>
            <person name="Navarro D."/>
            <person name="Favel A."/>
            <person name="Norest M."/>
            <person name="Lesage-Meessen L."/>
            <person name="Balint B."/>
            <person name="Merenyi Z."/>
            <person name="de Eugenio L."/>
            <person name="Morin E."/>
            <person name="Martinez A.T."/>
            <person name="Baldrian P."/>
            <person name="Stursova M."/>
            <person name="Martinez M.J."/>
            <person name="Novotny C."/>
            <person name="Magnuson J.K."/>
            <person name="Spatafora J.W."/>
            <person name="Maurice S."/>
            <person name="Pangilinan J."/>
            <person name="Andreopoulos W."/>
            <person name="LaButti K."/>
            <person name="Hundley H."/>
            <person name="Na H."/>
            <person name="Kuo A."/>
            <person name="Barry K."/>
            <person name="Lipzen A."/>
            <person name="Henrissat B."/>
            <person name="Riley R."/>
            <person name="Ahrendt S."/>
            <person name="Nagy L.G."/>
            <person name="Grigoriev I.V."/>
            <person name="Martin F."/>
            <person name="Rosso M.N."/>
        </authorList>
    </citation>
    <scope>NUCLEOTIDE SEQUENCE</scope>
    <source>
        <strain evidence="1">CBS 384.51</strain>
    </source>
</reference>
<proteinExistence type="predicted"/>
<name>A0ACB8UE38_9APHY</name>
<evidence type="ECO:0000313" key="2">
    <source>
        <dbReference type="Proteomes" id="UP001055072"/>
    </source>
</evidence>
<evidence type="ECO:0000313" key="1">
    <source>
        <dbReference type="EMBL" id="KAI0092215.1"/>
    </source>
</evidence>
<dbReference type="EMBL" id="MU274904">
    <property type="protein sequence ID" value="KAI0092215.1"/>
    <property type="molecule type" value="Genomic_DNA"/>
</dbReference>
<protein>
    <submittedName>
        <fullName evidence="1">Concanavalin A-like lectin/glucanase domain-containing protein</fullName>
    </submittedName>
</protein>
<gene>
    <name evidence="1" type="ORF">BDY19DRAFT_587235</name>
</gene>